<dbReference type="RefSeq" id="WP_245983956.1">
    <property type="nucleotide sequence ID" value="NZ_RBLG01000001.1"/>
</dbReference>
<keyword evidence="3" id="KW-1185">Reference proteome</keyword>
<keyword evidence="1" id="KW-0472">Membrane</keyword>
<proteinExistence type="predicted"/>
<comment type="caution">
    <text evidence="2">The sequence shown here is derived from an EMBL/GenBank/DDBJ whole genome shotgun (WGS) entry which is preliminary data.</text>
</comment>
<evidence type="ECO:0000313" key="3">
    <source>
        <dbReference type="Proteomes" id="UP000276282"/>
    </source>
</evidence>
<reference evidence="2 3" key="1">
    <citation type="submission" date="2018-10" db="EMBL/GenBank/DDBJ databases">
        <title>Genomic Encyclopedia of Archaeal and Bacterial Type Strains, Phase II (KMG-II): from individual species to whole genera.</title>
        <authorList>
            <person name="Goeker M."/>
        </authorList>
    </citation>
    <scope>NUCLEOTIDE SEQUENCE [LARGE SCALE GENOMIC DNA]</scope>
    <source>
        <strain evidence="2 3">DSM 19839</strain>
    </source>
</reference>
<gene>
    <name evidence="2" type="ORF">BC962_0243</name>
</gene>
<dbReference type="Proteomes" id="UP000276282">
    <property type="component" value="Unassembled WGS sequence"/>
</dbReference>
<accession>A0A495PVR5</accession>
<name>A0A495PVR5_9FLAO</name>
<dbReference type="EMBL" id="RBLG01000001">
    <property type="protein sequence ID" value="RKS55284.1"/>
    <property type="molecule type" value="Genomic_DNA"/>
</dbReference>
<keyword evidence="1" id="KW-1133">Transmembrane helix</keyword>
<protein>
    <submittedName>
        <fullName evidence="2">Uncharacterized protein</fullName>
    </submittedName>
</protein>
<dbReference type="AlphaFoldDB" id="A0A495PVR5"/>
<sequence>MENASAIMGIALLALFVGPIVFMIIKHSTKEKRKKKNLYRLATENQMKLDQVEITNSLILGLDSNTKKFLVIDPKDQTKYDVIDLKKVGQSVVAKSGHQQKIGNKNKLALTHIGLELLKNNSKEKMKEVVFYDEDDNDSLDADTQLFIANKWDGLIRKNLSA</sequence>
<feature type="transmembrane region" description="Helical" evidence="1">
    <location>
        <begin position="6"/>
        <end position="25"/>
    </location>
</feature>
<keyword evidence="1" id="KW-0812">Transmembrane</keyword>
<organism evidence="2 3">
    <name type="scientific">Gillisia mitskevichiae</name>
    <dbReference type="NCBI Taxonomy" id="270921"/>
    <lineage>
        <taxon>Bacteria</taxon>
        <taxon>Pseudomonadati</taxon>
        <taxon>Bacteroidota</taxon>
        <taxon>Flavobacteriia</taxon>
        <taxon>Flavobacteriales</taxon>
        <taxon>Flavobacteriaceae</taxon>
        <taxon>Gillisia</taxon>
    </lineage>
</organism>
<evidence type="ECO:0000313" key="2">
    <source>
        <dbReference type="EMBL" id="RKS55284.1"/>
    </source>
</evidence>
<evidence type="ECO:0000256" key="1">
    <source>
        <dbReference type="SAM" id="Phobius"/>
    </source>
</evidence>